<dbReference type="PRINTS" id="PR00344">
    <property type="entry name" value="BCTRLSENSOR"/>
</dbReference>
<dbReference type="InterPro" id="IPR029151">
    <property type="entry name" value="Sensor-like_sf"/>
</dbReference>
<dbReference type="SUPFAM" id="SSF55874">
    <property type="entry name" value="ATPase domain of HSP90 chaperone/DNA topoisomerase II/histidine kinase"/>
    <property type="match status" value="1"/>
</dbReference>
<feature type="compositionally biased region" description="Low complexity" evidence="14">
    <location>
        <begin position="506"/>
        <end position="522"/>
    </location>
</feature>
<dbReference type="InterPro" id="IPR016120">
    <property type="entry name" value="Sig_transdc_His_kin_SpoOB"/>
</dbReference>
<dbReference type="Proteomes" id="UP000599074">
    <property type="component" value="Unassembled WGS sequence"/>
</dbReference>
<reference evidence="17" key="1">
    <citation type="submission" date="2021-01" db="EMBL/GenBank/DDBJ databases">
        <title>Whole genome shotgun sequence of Planosporangium mesophilum NBRC 109066.</title>
        <authorList>
            <person name="Komaki H."/>
            <person name="Tamura T."/>
        </authorList>
    </citation>
    <scope>NUCLEOTIDE SEQUENCE</scope>
    <source>
        <strain evidence="17">NBRC 109066</strain>
    </source>
</reference>
<dbReference type="Gene3D" id="3.30.565.10">
    <property type="entry name" value="Histidine kinase-like ATPase, C-terminal domain"/>
    <property type="match status" value="1"/>
</dbReference>
<comment type="catalytic activity">
    <reaction evidence="1">
        <text>ATP + protein L-histidine = ADP + protein N-phospho-L-histidine.</text>
        <dbReference type="EC" id="2.7.13.3"/>
    </reaction>
</comment>
<evidence type="ECO:0000259" key="16">
    <source>
        <dbReference type="PROSITE" id="PS50109"/>
    </source>
</evidence>
<dbReference type="GO" id="GO:0000155">
    <property type="term" value="F:phosphorelay sensor kinase activity"/>
    <property type="evidence" value="ECO:0007669"/>
    <property type="project" value="InterPro"/>
</dbReference>
<evidence type="ECO:0000313" key="18">
    <source>
        <dbReference type="Proteomes" id="UP000599074"/>
    </source>
</evidence>
<dbReference type="InterPro" id="IPR035965">
    <property type="entry name" value="PAS-like_dom_sf"/>
</dbReference>
<evidence type="ECO:0000256" key="13">
    <source>
        <dbReference type="ARBA" id="ARBA00023136"/>
    </source>
</evidence>
<keyword evidence="5" id="KW-0597">Phosphoprotein</keyword>
<dbReference type="RefSeq" id="WP_203935864.1">
    <property type="nucleotide sequence ID" value="NZ_BOON01000054.1"/>
</dbReference>
<name>A0A8J3X353_9ACTN</name>
<dbReference type="InterPro" id="IPR003594">
    <property type="entry name" value="HATPase_dom"/>
</dbReference>
<dbReference type="Pfam" id="PF00989">
    <property type="entry name" value="PAS"/>
    <property type="match status" value="1"/>
</dbReference>
<dbReference type="SUPFAM" id="SSF55785">
    <property type="entry name" value="PYP-like sensor domain (PAS domain)"/>
    <property type="match status" value="1"/>
</dbReference>
<keyword evidence="8" id="KW-0547">Nucleotide-binding</keyword>
<sequence>MAAPRIPFARQVLLLQIGVVALVVGVGFALVGWLLDDELVKQYQQRALVVARSVAADPGIGDEAARDDPNGVVAARADAVHNETHALYVVVTNRDGIRLSHPNAELIGQRVSTDASEALAGHDVLTVQQGTLGWSSRAKVPLRNSAGAIVGEVSVGFRIEDIRAHLWYLLGLAAPYAVGALLLGAAGSALLTRRLKRQTLGLEPHELAELVQEREAVLHGIGEGVLAVDSAGRVSVCNDEARRLLGIEVVPGTPVADLELPSRVRAAFDGAGPADNLITVAGDRVLVVGRRPVDRDGRSLGLVLTLRDRTDLETLTRELDSVRNLTDALRAQRHEFANRLHTIAGLLQTNHHAEAVEYLHALSGPGIAVGPGAESLTDPYLQAFLAAKTTEAREKDVTLRLGHDTWVQGRVVKPVEVTTVLGNLVDNALEAARLGARRPAWVEVDLLADGDTLHVSVADSGDGVPERLRNTIFTEGVSSRDGAGRGLGLALARSAARGGGGDVRLADPGGTDPGATDPADTADGAVFTAQMPGVLEVRP</sequence>
<dbReference type="Pfam" id="PF17203">
    <property type="entry name" value="sCache_3_2"/>
    <property type="match status" value="1"/>
</dbReference>
<dbReference type="InterPro" id="IPR004358">
    <property type="entry name" value="Sig_transdc_His_kin-like_C"/>
</dbReference>
<dbReference type="Gene3D" id="3.30.450.20">
    <property type="entry name" value="PAS domain"/>
    <property type="match status" value="2"/>
</dbReference>
<keyword evidence="12" id="KW-0902">Two-component regulatory system</keyword>
<dbReference type="PANTHER" id="PTHR43547">
    <property type="entry name" value="TWO-COMPONENT HISTIDINE KINASE"/>
    <property type="match status" value="1"/>
</dbReference>
<dbReference type="PROSITE" id="PS50109">
    <property type="entry name" value="HIS_KIN"/>
    <property type="match status" value="1"/>
</dbReference>
<comment type="subcellular location">
    <subcellularLocation>
        <location evidence="2">Cell membrane</location>
        <topology evidence="2">Multi-pass membrane protein</topology>
    </subcellularLocation>
</comment>
<keyword evidence="10" id="KW-0067">ATP-binding</keyword>
<evidence type="ECO:0000256" key="14">
    <source>
        <dbReference type="SAM" id="MobiDB-lite"/>
    </source>
</evidence>
<comment type="caution">
    <text evidence="17">The sequence shown here is derived from an EMBL/GenBank/DDBJ whole genome shotgun (WGS) entry which is preliminary data.</text>
</comment>
<dbReference type="InterPro" id="IPR033463">
    <property type="entry name" value="sCache_3"/>
</dbReference>
<dbReference type="InterPro" id="IPR036890">
    <property type="entry name" value="HATPase_C_sf"/>
</dbReference>
<keyword evidence="18" id="KW-1185">Reference proteome</keyword>
<evidence type="ECO:0000256" key="7">
    <source>
        <dbReference type="ARBA" id="ARBA00022692"/>
    </source>
</evidence>
<evidence type="ECO:0000256" key="15">
    <source>
        <dbReference type="SAM" id="Phobius"/>
    </source>
</evidence>
<organism evidence="17 18">
    <name type="scientific">Planosporangium mesophilum</name>
    <dbReference type="NCBI Taxonomy" id="689768"/>
    <lineage>
        <taxon>Bacteria</taxon>
        <taxon>Bacillati</taxon>
        <taxon>Actinomycetota</taxon>
        <taxon>Actinomycetes</taxon>
        <taxon>Micromonosporales</taxon>
        <taxon>Micromonosporaceae</taxon>
        <taxon>Planosporangium</taxon>
    </lineage>
</organism>
<evidence type="ECO:0000256" key="9">
    <source>
        <dbReference type="ARBA" id="ARBA00022777"/>
    </source>
</evidence>
<dbReference type="PANTHER" id="PTHR43547:SF10">
    <property type="entry name" value="SENSOR HISTIDINE KINASE DCUS"/>
    <property type="match status" value="1"/>
</dbReference>
<dbReference type="GO" id="GO:0005524">
    <property type="term" value="F:ATP binding"/>
    <property type="evidence" value="ECO:0007669"/>
    <property type="project" value="UniProtKB-KW"/>
</dbReference>
<dbReference type="SUPFAM" id="SSF55890">
    <property type="entry name" value="Sporulation response regulatory protein Spo0B"/>
    <property type="match status" value="1"/>
</dbReference>
<dbReference type="AlphaFoldDB" id="A0A8J3X353"/>
<feature type="transmembrane region" description="Helical" evidence="15">
    <location>
        <begin position="12"/>
        <end position="35"/>
    </location>
</feature>
<dbReference type="GO" id="GO:0006355">
    <property type="term" value="P:regulation of DNA-templated transcription"/>
    <property type="evidence" value="ECO:0007669"/>
    <property type="project" value="InterPro"/>
</dbReference>
<keyword evidence="7 15" id="KW-0812">Transmembrane</keyword>
<evidence type="ECO:0000256" key="1">
    <source>
        <dbReference type="ARBA" id="ARBA00000085"/>
    </source>
</evidence>
<keyword evidence="13 15" id="KW-0472">Membrane</keyword>
<accession>A0A8J3X353</accession>
<dbReference type="EMBL" id="BOON01000054">
    <property type="protein sequence ID" value="GII25596.1"/>
    <property type="molecule type" value="Genomic_DNA"/>
</dbReference>
<keyword evidence="9 17" id="KW-0418">Kinase</keyword>
<protein>
    <recommendedName>
        <fullName evidence="3">histidine kinase</fullName>
        <ecNumber evidence="3">2.7.13.3</ecNumber>
    </recommendedName>
</protein>
<evidence type="ECO:0000256" key="8">
    <source>
        <dbReference type="ARBA" id="ARBA00022741"/>
    </source>
</evidence>
<keyword evidence="11 15" id="KW-1133">Transmembrane helix</keyword>
<dbReference type="SMART" id="SM00387">
    <property type="entry name" value="HATPase_c"/>
    <property type="match status" value="1"/>
</dbReference>
<keyword evidence="6" id="KW-0808">Transferase</keyword>
<dbReference type="CDD" id="cd00130">
    <property type="entry name" value="PAS"/>
    <property type="match status" value="1"/>
</dbReference>
<evidence type="ECO:0000256" key="6">
    <source>
        <dbReference type="ARBA" id="ARBA00022679"/>
    </source>
</evidence>
<evidence type="ECO:0000313" key="17">
    <source>
        <dbReference type="EMBL" id="GII25596.1"/>
    </source>
</evidence>
<dbReference type="Pfam" id="PF14689">
    <property type="entry name" value="SPOB_a"/>
    <property type="match status" value="1"/>
</dbReference>
<gene>
    <name evidence="17" type="ORF">Pme01_51930</name>
</gene>
<evidence type="ECO:0000256" key="11">
    <source>
        <dbReference type="ARBA" id="ARBA00022989"/>
    </source>
</evidence>
<evidence type="ECO:0000256" key="5">
    <source>
        <dbReference type="ARBA" id="ARBA00022553"/>
    </source>
</evidence>
<proteinExistence type="predicted"/>
<evidence type="ECO:0000256" key="4">
    <source>
        <dbReference type="ARBA" id="ARBA00022475"/>
    </source>
</evidence>
<feature type="transmembrane region" description="Helical" evidence="15">
    <location>
        <begin position="166"/>
        <end position="191"/>
    </location>
</feature>
<evidence type="ECO:0000256" key="2">
    <source>
        <dbReference type="ARBA" id="ARBA00004651"/>
    </source>
</evidence>
<evidence type="ECO:0000256" key="12">
    <source>
        <dbReference type="ARBA" id="ARBA00023012"/>
    </source>
</evidence>
<dbReference type="GO" id="GO:0005886">
    <property type="term" value="C:plasma membrane"/>
    <property type="evidence" value="ECO:0007669"/>
    <property type="project" value="UniProtKB-SubCell"/>
</dbReference>
<dbReference type="InterPro" id="IPR039506">
    <property type="entry name" value="SPOB_a"/>
</dbReference>
<dbReference type="InterPro" id="IPR005467">
    <property type="entry name" value="His_kinase_dom"/>
</dbReference>
<feature type="domain" description="Histidine kinase" evidence="16">
    <location>
        <begin position="414"/>
        <end position="535"/>
    </location>
</feature>
<dbReference type="EC" id="2.7.13.3" evidence="3"/>
<dbReference type="Gene3D" id="1.10.287.130">
    <property type="match status" value="1"/>
</dbReference>
<dbReference type="SUPFAM" id="SSF103190">
    <property type="entry name" value="Sensory domain-like"/>
    <property type="match status" value="1"/>
</dbReference>
<dbReference type="InterPro" id="IPR000014">
    <property type="entry name" value="PAS"/>
</dbReference>
<keyword evidence="4" id="KW-1003">Cell membrane</keyword>
<evidence type="ECO:0000256" key="10">
    <source>
        <dbReference type="ARBA" id="ARBA00022840"/>
    </source>
</evidence>
<feature type="region of interest" description="Disordered" evidence="14">
    <location>
        <begin position="498"/>
        <end position="522"/>
    </location>
</feature>
<dbReference type="Pfam" id="PF02518">
    <property type="entry name" value="HATPase_c"/>
    <property type="match status" value="1"/>
</dbReference>
<evidence type="ECO:0000256" key="3">
    <source>
        <dbReference type="ARBA" id="ARBA00012438"/>
    </source>
</evidence>
<dbReference type="InterPro" id="IPR013767">
    <property type="entry name" value="PAS_fold"/>
</dbReference>